<dbReference type="InterPro" id="IPR026736">
    <property type="entry name" value="Virilizer"/>
</dbReference>
<evidence type="ECO:0000256" key="3">
    <source>
        <dbReference type="ARBA" id="ARBA00022664"/>
    </source>
</evidence>
<keyword evidence="3" id="KW-0507">mRNA processing</keyword>
<sequence>MELSHRPIPTDGLVLRGWYSTITLAVYGCLTKTIQEQATVNQSALPSSTISTNPRAPGPEVTTSATAEWVQQHAQVGTTPADHNVSTENEEFEGKYPNPPTTHYPYQEDWPSSAPASVVNLSDGYNHVKNEPPYENSQAEWSEDKGFWDEDKDKEARHRDRISPPMEISRDLTTDFRERGSDDGRLRDREYYSSKSSSSQFAQVHSSWMEWEGLSSRKRPRSPPVQPRTPPPEDSNSGSVKKECNSPAFETFSPGDVESISDGEISEPGENDALKEEKTPPPPVETITPKASPQPPEIDLEQSTTNTEQFEPILSDEDIPDEIDVQDIDFEFADFADNPLKVFNPYAFIVQPLSYLSDPSMSEYEWKVSHCSEEYLKFKKVPEATQLEEVFNNCDDFSDCKKESWVIGIEKLVPLIPKGLPHSESRESIIETLISWVDTGLNFEDALTQPQPAFKIRHIKAGLRLAEVLCKCSEQITLDLIERISLHRKLIDLYHIEYMALSIKLMILRTLDSSLRYKSCVELFLNSEIFSVNDENMNENVNGYVKIVDMMQRDQLARVKFALASLLRKFHIYEILSEFNQLIYNYDKKLKSKDGDTPEEFDMNLISICLEEIIKYYKNAQTMISHPKRFLPVHSQFDFGATFSCPEPYETLFTFFKSHLLIETIVLILNSPEMASDWSLLLLIQEFISSLIETPEGMRFLCSSIDTINPIIKILIGTTTPPTVDENEVVSLGINIPLGLTLVYRLQALNYTDILFNFWEYQSVMKLDPDSSEILDILHNLHCLTMHPIGKSAVVFILSRCDYIQPVLNFLKFHTKPEDTTNSKKKSPSILYASDLISTVVKFSDYVPFLRKYGPELCDMIAKEPQLPELQALVPWLKPSQNYSLFHYEDISDLCELVKKNLDSCTSQPGELITGLRILRQLGVQTNDKDLHEVSDPLKEEYVESKYKYVILQLYSYDGMSFLTSILQKFIEHYDEPYLNSHKFLQGNSVLVLSIIMPCVQLLRRMLIYVIQCQNTDFKDLTAIPILLSIYNLMCFVPASSHAYFEAQKVRKDIVDTLLAYTLPISNETSSESEALNKSLWTSMIKEVIKFITASPYTFQNGLLILSELLPLPLPIQTKESLSESEISRIVNYRKLWSAHLHSLSQLLQDLIVTLCESSYQPLLHILRKICVQLSDLAAPTALIVVRSILDALFSSLSLNQNVAPVTPRTVRLLNFLACLLTYPCVKVAFLHLTVNNASVPKSEEKFLTLMDTLCQIISTPSDDVNHLQAQECVLSMFQALCCADITLLPRLNDPSLTLSIETYLSNSLPPKQTLVPMCLALLDHLSLKENSLTTTLQILRILLTLSEHDFGIYHLKNCFESKNKAVFCVLTKLAECWSKNILECVPILMVLIELFKELSTPVVEVKSENDEGCGLLSLGHSITLSPKEIAELCLYKRPSEVIKMEVNGDSEVTETNDIHPFHQLSSIIKANNADLENFPGVEPSFSEFMKLLDDSEIKPPEKKEPIVEPILPHCDPILVQFMSRPVSVMLGSVDDDRLTPAYWLSAPPVSEEADQEMEQIPCDILELAKNCFPKMNFLEELENLCKSKISSTDVDQSPTLKKRAKEKLQSSSVGSTPTSTSASSSSPAETKAKKPFVTPMRGRGASTSRSSSQQQRGDLFRTRLPNTSRPPSLHVDDFVALETCGQQPTGPTGYNKMSMRAAQDLRVRGRARAFGLDRGARFFGALSFRPRPGWHHLMPRQEGGGPSGQPPLPHAFRGHEPHLRPPFRGGRSLWEQRPFPPPGMRGVLSHRSDARLLRPFPR</sequence>
<evidence type="ECO:0000256" key="2">
    <source>
        <dbReference type="ARBA" id="ARBA00008371"/>
    </source>
</evidence>
<feature type="compositionally biased region" description="Polar residues" evidence="6">
    <location>
        <begin position="41"/>
        <end position="54"/>
    </location>
</feature>
<protein>
    <submittedName>
        <fullName evidence="8">Virilizer</fullName>
    </submittedName>
</protein>
<feature type="compositionally biased region" description="Pro residues" evidence="6">
    <location>
        <begin position="222"/>
        <end position="233"/>
    </location>
</feature>
<organism evidence="8">
    <name type="scientific">Bemisia tabaci</name>
    <name type="common">Sweetpotato whitefly</name>
    <name type="synonym">Aleurodes tabaci</name>
    <dbReference type="NCBI Taxonomy" id="7038"/>
    <lineage>
        <taxon>Eukaryota</taxon>
        <taxon>Metazoa</taxon>
        <taxon>Ecdysozoa</taxon>
        <taxon>Arthropoda</taxon>
        <taxon>Hexapoda</taxon>
        <taxon>Insecta</taxon>
        <taxon>Pterygota</taxon>
        <taxon>Neoptera</taxon>
        <taxon>Paraneoptera</taxon>
        <taxon>Hemiptera</taxon>
        <taxon>Sternorrhyncha</taxon>
        <taxon>Aleyrodoidea</taxon>
        <taxon>Aleyrodidae</taxon>
        <taxon>Aleyrodinae</taxon>
        <taxon>Bemisia</taxon>
    </lineage>
</organism>
<feature type="region of interest" description="Disordered" evidence="6">
    <location>
        <begin position="75"/>
        <end position="147"/>
    </location>
</feature>
<dbReference type="Pfam" id="PF15912">
    <property type="entry name" value="VIR_N"/>
    <property type="match status" value="1"/>
</dbReference>
<reference evidence="8" key="1">
    <citation type="submission" date="2017-12" db="EMBL/GenBank/DDBJ databases">
        <title>Genome-wide dissection of sex determination genes in a highly invasive whitefly, Bemisia tabaci Q.</title>
        <authorList>
            <person name="Liu Y."/>
        </authorList>
    </citation>
    <scope>NUCLEOTIDE SEQUENCE</scope>
</reference>
<dbReference type="InterPro" id="IPR031801">
    <property type="entry name" value="VIR_N"/>
</dbReference>
<feature type="region of interest" description="Disordered" evidence="6">
    <location>
        <begin position="174"/>
        <end position="308"/>
    </location>
</feature>
<dbReference type="EMBL" id="MG708338">
    <property type="protein sequence ID" value="QAB02878.1"/>
    <property type="molecule type" value="mRNA"/>
</dbReference>
<name>A0A451FV27_BEMTA</name>
<dbReference type="GO" id="GO:0003723">
    <property type="term" value="F:RNA binding"/>
    <property type="evidence" value="ECO:0007669"/>
    <property type="project" value="TreeGrafter"/>
</dbReference>
<feature type="compositionally biased region" description="Acidic residues" evidence="6">
    <location>
        <begin position="259"/>
        <end position="270"/>
    </location>
</feature>
<keyword evidence="5" id="KW-0539">Nucleus</keyword>
<comment type="subcellular location">
    <subcellularLocation>
        <location evidence="1">Nucleus</location>
    </subcellularLocation>
</comment>
<feature type="compositionally biased region" description="Polar residues" evidence="6">
    <location>
        <begin position="1591"/>
        <end position="1600"/>
    </location>
</feature>
<dbReference type="GO" id="GO:0036396">
    <property type="term" value="C:RNA N6-methyladenosine methyltransferase complex"/>
    <property type="evidence" value="ECO:0007669"/>
    <property type="project" value="TreeGrafter"/>
</dbReference>
<feature type="compositionally biased region" description="Low complexity" evidence="6">
    <location>
        <begin position="1611"/>
        <end position="1630"/>
    </location>
</feature>
<proteinExistence type="evidence at transcript level"/>
<evidence type="ECO:0000313" key="8">
    <source>
        <dbReference type="EMBL" id="QAB02878.1"/>
    </source>
</evidence>
<evidence type="ECO:0000256" key="5">
    <source>
        <dbReference type="ARBA" id="ARBA00023242"/>
    </source>
</evidence>
<dbReference type="PANTHER" id="PTHR23185">
    <property type="entry name" value="PROTEIN VIRILIZER HOMOLOG"/>
    <property type="match status" value="1"/>
</dbReference>
<feature type="compositionally biased region" description="Basic and acidic residues" evidence="6">
    <location>
        <begin position="174"/>
        <end position="192"/>
    </location>
</feature>
<feature type="region of interest" description="Disordered" evidence="6">
    <location>
        <begin position="1591"/>
        <end position="1658"/>
    </location>
</feature>
<keyword evidence="4" id="KW-0508">mRNA splicing</keyword>
<evidence type="ECO:0000256" key="1">
    <source>
        <dbReference type="ARBA" id="ARBA00004123"/>
    </source>
</evidence>
<accession>A0A451FV27</accession>
<feature type="domain" description="Virilizer N-terminal" evidence="7">
    <location>
        <begin position="6"/>
        <end position="170"/>
    </location>
</feature>
<dbReference type="PANTHER" id="PTHR23185:SF0">
    <property type="entry name" value="PROTEIN VIRILIZER HOMOLOG"/>
    <property type="match status" value="1"/>
</dbReference>
<feature type="region of interest" description="Disordered" evidence="6">
    <location>
        <begin position="41"/>
        <end position="61"/>
    </location>
</feature>
<dbReference type="GO" id="GO:0005634">
    <property type="term" value="C:nucleus"/>
    <property type="evidence" value="ECO:0007669"/>
    <property type="project" value="UniProtKB-SubCell"/>
</dbReference>
<dbReference type="GO" id="GO:0008380">
    <property type="term" value="P:RNA splicing"/>
    <property type="evidence" value="ECO:0007669"/>
    <property type="project" value="UniProtKB-KW"/>
</dbReference>
<feature type="compositionally biased region" description="Low complexity" evidence="6">
    <location>
        <begin position="193"/>
        <end position="207"/>
    </location>
</feature>
<evidence type="ECO:0000256" key="6">
    <source>
        <dbReference type="SAM" id="MobiDB-lite"/>
    </source>
</evidence>
<comment type="similarity">
    <text evidence="2">Belongs to the vir family.</text>
</comment>
<feature type="compositionally biased region" description="Low complexity" evidence="6">
    <location>
        <begin position="1642"/>
        <end position="1658"/>
    </location>
</feature>
<evidence type="ECO:0000259" key="7">
    <source>
        <dbReference type="Pfam" id="PF15912"/>
    </source>
</evidence>
<dbReference type="PROSITE" id="PS51257">
    <property type="entry name" value="PROKAR_LIPOPROTEIN"/>
    <property type="match status" value="1"/>
</dbReference>
<dbReference type="GO" id="GO:0006397">
    <property type="term" value="P:mRNA processing"/>
    <property type="evidence" value="ECO:0007669"/>
    <property type="project" value="UniProtKB-KW"/>
</dbReference>
<evidence type="ECO:0000256" key="4">
    <source>
        <dbReference type="ARBA" id="ARBA00023187"/>
    </source>
</evidence>